<dbReference type="Proteomes" id="UP001165986">
    <property type="component" value="Unassembled WGS sequence"/>
</dbReference>
<dbReference type="AlphaFoldDB" id="A0AA40ST81"/>
<protein>
    <recommendedName>
        <fullName evidence="3">Chromophore lyase CpcT/CpeT</fullName>
        <ecNumber evidence="3">4.-.-.-</ecNumber>
    </recommendedName>
</protein>
<proteinExistence type="inferred from homology"/>
<dbReference type="EMBL" id="VJXY01000001">
    <property type="protein sequence ID" value="MBD6614619.1"/>
    <property type="molecule type" value="Genomic_DNA"/>
</dbReference>
<sequence length="200" mass="23141">MTHSTDIATLARWMAADFSNQEQAFENPPLYAHIRVCIRPLPLELFSGVSLFLEQAYDFMLTQPYRMRVMNLIKAENHILIEHYTIKEEQKFYGASRNPERLQDLSIDQLEKMPGCNMIVEWTGTSFKGRVEPGKACIVVRDGKNTYLDNEFEIDAEKFFSLDRGRDIESDEHLWGSIAGPFHFVRWGNFADEVKVSPES</sequence>
<gene>
    <name evidence="3" type="primary">cpcT</name>
    <name evidence="4" type="ORF">FNW02_01725</name>
</gene>
<dbReference type="EC" id="4.-.-.-" evidence="3"/>
<dbReference type="InterPro" id="IPR010404">
    <property type="entry name" value="CpcT/CpeT"/>
</dbReference>
<dbReference type="InterPro" id="IPR038672">
    <property type="entry name" value="CpcT/CpeT_sf"/>
</dbReference>
<evidence type="ECO:0000256" key="1">
    <source>
        <dbReference type="ARBA" id="ARBA00008206"/>
    </source>
</evidence>
<organism evidence="4 5">
    <name type="scientific">Komarekiella delphini-convector SJRDD-AB1</name>
    <dbReference type="NCBI Taxonomy" id="2593771"/>
    <lineage>
        <taxon>Bacteria</taxon>
        <taxon>Bacillati</taxon>
        <taxon>Cyanobacteriota</taxon>
        <taxon>Cyanophyceae</taxon>
        <taxon>Nostocales</taxon>
        <taxon>Nostocaceae</taxon>
        <taxon>Komarekiella</taxon>
        <taxon>Komarekiella delphini-convector</taxon>
    </lineage>
</organism>
<dbReference type="HAMAP" id="MF_01460">
    <property type="entry name" value="Chrphore_lyase_CpxT"/>
    <property type="match status" value="1"/>
</dbReference>
<dbReference type="PANTHER" id="PTHR35137">
    <property type="entry name" value="CHROMOPHORE LYASE CRL, CHLOROPLASTIC"/>
    <property type="match status" value="1"/>
</dbReference>
<evidence type="ECO:0000256" key="3">
    <source>
        <dbReference type="HAMAP-Rule" id="MF_01460"/>
    </source>
</evidence>
<keyword evidence="2 3" id="KW-0456">Lyase</keyword>
<dbReference type="GO" id="GO:0016829">
    <property type="term" value="F:lyase activity"/>
    <property type="evidence" value="ECO:0007669"/>
    <property type="project" value="UniProtKB-KW"/>
</dbReference>
<dbReference type="Gene3D" id="2.40.128.590">
    <property type="entry name" value="CpcT/CpeT domain"/>
    <property type="match status" value="1"/>
</dbReference>
<comment type="function">
    <text evidence="3">Covalently attaches a chromophore to Cys residue(s) of phycobiliproteins.</text>
</comment>
<evidence type="ECO:0000256" key="2">
    <source>
        <dbReference type="ARBA" id="ARBA00023239"/>
    </source>
</evidence>
<accession>A0AA40ST81</accession>
<dbReference type="RefSeq" id="WP_191755857.1">
    <property type="nucleotide sequence ID" value="NZ_VJXY01000001.1"/>
</dbReference>
<comment type="caution">
    <text evidence="4">The sequence shown here is derived from an EMBL/GenBank/DDBJ whole genome shotgun (WGS) entry which is preliminary data.</text>
</comment>
<dbReference type="Pfam" id="PF06206">
    <property type="entry name" value="CpeT"/>
    <property type="match status" value="1"/>
</dbReference>
<evidence type="ECO:0000313" key="5">
    <source>
        <dbReference type="Proteomes" id="UP001165986"/>
    </source>
</evidence>
<dbReference type="PANTHER" id="PTHR35137:SF1">
    <property type="entry name" value="CHROMOPHORE LYASE CRL, CHLOROPLASTIC"/>
    <property type="match status" value="1"/>
</dbReference>
<reference evidence="4" key="1">
    <citation type="submission" date="2019-07" db="EMBL/GenBank/DDBJ databases">
        <title>Toxilogical consequences of a new and cryptic species of cyanobacteria (Komarekiella delphini-convector) recovered from the epidermis of a bottlenose dolphin and 1500 ft. in the air.</title>
        <authorList>
            <person name="Brown A.O."/>
            <person name="Dvorak P."/>
            <person name="Villanueva C.D."/>
            <person name="Foss A.J."/>
            <person name="Garvey A.D."/>
            <person name="Gibson Q.A."/>
            <person name="Johansen J.R."/>
            <person name="Casamatta D.A."/>
        </authorList>
    </citation>
    <scope>NUCLEOTIDE SEQUENCE</scope>
    <source>
        <strain evidence="4">SJRDD-AB1</strain>
    </source>
</reference>
<comment type="similarity">
    <text evidence="1 3">Belongs to the CpcT/CpeT biliprotein lyase family.</text>
</comment>
<name>A0AA40ST81_9NOST</name>
<keyword evidence="5" id="KW-1185">Reference proteome</keyword>
<dbReference type="CDD" id="cd16338">
    <property type="entry name" value="CpcT"/>
    <property type="match status" value="1"/>
</dbReference>
<evidence type="ECO:0000313" key="4">
    <source>
        <dbReference type="EMBL" id="MBD6614619.1"/>
    </source>
</evidence>
<dbReference type="GO" id="GO:0017006">
    <property type="term" value="P:protein-tetrapyrrole linkage"/>
    <property type="evidence" value="ECO:0007669"/>
    <property type="project" value="UniProtKB-UniRule"/>
</dbReference>